<reference evidence="1" key="1">
    <citation type="submission" date="2021-04" db="EMBL/GenBank/DDBJ databases">
        <authorList>
            <consortium name="Molecular Ecology Group"/>
        </authorList>
    </citation>
    <scope>NUCLEOTIDE SEQUENCE</scope>
</reference>
<evidence type="ECO:0000313" key="1">
    <source>
        <dbReference type="EMBL" id="CAG5129755.1"/>
    </source>
</evidence>
<accession>A0A8S3ZPM9</accession>
<dbReference type="InterPro" id="IPR029234">
    <property type="entry name" value="CIMIP4"/>
</dbReference>
<dbReference type="PANTHER" id="PTHR31702:SF2">
    <property type="entry name" value="TESTIS-EXPRESSED PROTEIN 33"/>
    <property type="match status" value="1"/>
</dbReference>
<dbReference type="EMBL" id="CAJHNH020003668">
    <property type="protein sequence ID" value="CAG5129755.1"/>
    <property type="molecule type" value="Genomic_DNA"/>
</dbReference>
<gene>
    <name evidence="1" type="ORF">CUNI_LOCUS15313</name>
</gene>
<dbReference type="Pfam" id="PF15400">
    <property type="entry name" value="TEX33"/>
    <property type="match status" value="1"/>
</dbReference>
<proteinExistence type="predicted"/>
<protein>
    <submittedName>
        <fullName evidence="1">Uncharacterized protein</fullName>
    </submittedName>
</protein>
<comment type="caution">
    <text evidence="1">The sequence shown here is derived from an EMBL/GenBank/DDBJ whole genome shotgun (WGS) entry which is preliminary data.</text>
</comment>
<sequence length="316" mass="36564">MNRTEHEQTLFGTVQESTHMGSLKNSEGRCTSEGHMEGVLKKFKHDKLETARGHFLQQKSLFGEADKHLKMKQEQALTFSNDNCFSNHNVFRNSKTARAASVTANQTKHVEANEPRLATPKNSLLDETAAINNVTRLFPIEETTAAYNRNRENGWRRFQPISNDLMQQSKPDNQQSHSFVELPANIKHKFGSRNCEELLCDKDLVALSIDRQKPLFRHQRSSKIQNATSLQVNLDGDYENIGQNLRYDIFPGFTTDHTISQGHQDFTNQVHLRRGKNPDTFHHKRDDLIIWSEQNILRERTKKAWDEKFTPDRKQP</sequence>
<organism evidence="1 2">
    <name type="scientific">Candidula unifasciata</name>
    <dbReference type="NCBI Taxonomy" id="100452"/>
    <lineage>
        <taxon>Eukaryota</taxon>
        <taxon>Metazoa</taxon>
        <taxon>Spiralia</taxon>
        <taxon>Lophotrochozoa</taxon>
        <taxon>Mollusca</taxon>
        <taxon>Gastropoda</taxon>
        <taxon>Heterobranchia</taxon>
        <taxon>Euthyneura</taxon>
        <taxon>Panpulmonata</taxon>
        <taxon>Eupulmonata</taxon>
        <taxon>Stylommatophora</taxon>
        <taxon>Helicina</taxon>
        <taxon>Helicoidea</taxon>
        <taxon>Geomitridae</taxon>
        <taxon>Candidula</taxon>
    </lineage>
</organism>
<name>A0A8S3ZPM9_9EUPU</name>
<dbReference type="OrthoDB" id="5977581at2759"/>
<keyword evidence="2" id="KW-1185">Reference proteome</keyword>
<evidence type="ECO:0000313" key="2">
    <source>
        <dbReference type="Proteomes" id="UP000678393"/>
    </source>
</evidence>
<dbReference type="Proteomes" id="UP000678393">
    <property type="component" value="Unassembled WGS sequence"/>
</dbReference>
<dbReference type="PANTHER" id="PTHR31702">
    <property type="entry name" value="TESTIS-EXPRESSED PROTEIN 33"/>
    <property type="match status" value="1"/>
</dbReference>
<dbReference type="AlphaFoldDB" id="A0A8S3ZPM9"/>